<dbReference type="EMBL" id="UPPP01000063">
    <property type="protein sequence ID" value="VBB06384.1"/>
    <property type="molecule type" value="Genomic_DNA"/>
</dbReference>
<dbReference type="GO" id="GO:0042301">
    <property type="term" value="F:phosphate ion binding"/>
    <property type="evidence" value="ECO:0007669"/>
    <property type="project" value="UniProtKB-UniRule"/>
</dbReference>
<dbReference type="SUPFAM" id="SSF53850">
    <property type="entry name" value="Periplasmic binding protein-like II"/>
    <property type="match status" value="1"/>
</dbReference>
<evidence type="ECO:0000256" key="12">
    <source>
        <dbReference type="RuleBase" id="RU367119"/>
    </source>
</evidence>
<dbReference type="Proteomes" id="UP000277811">
    <property type="component" value="Unassembled WGS sequence"/>
</dbReference>
<keyword evidence="6 12" id="KW-1003">Cell membrane</keyword>
<dbReference type="InterPro" id="IPR024370">
    <property type="entry name" value="PBP_domain"/>
</dbReference>
<dbReference type="RefSeq" id="WP_165865927.1">
    <property type="nucleotide sequence ID" value="NZ_UPPP01000063.1"/>
</dbReference>
<evidence type="ECO:0000256" key="1">
    <source>
        <dbReference type="ARBA" id="ARBA00002841"/>
    </source>
</evidence>
<evidence type="ECO:0000256" key="11">
    <source>
        <dbReference type="ARBA" id="ARBA00023288"/>
    </source>
</evidence>
<evidence type="ECO:0000259" key="13">
    <source>
        <dbReference type="Pfam" id="PF12849"/>
    </source>
</evidence>
<feature type="chain" id="PRO_5039741299" description="Phosphate-binding protein" evidence="12">
    <location>
        <begin position="21"/>
        <end position="294"/>
    </location>
</feature>
<keyword evidence="11 12" id="KW-0449">Lipoprotein</keyword>
<evidence type="ECO:0000256" key="2">
    <source>
        <dbReference type="ARBA" id="ARBA00004193"/>
    </source>
</evidence>
<evidence type="ECO:0000313" key="14">
    <source>
        <dbReference type="EMBL" id="VBB06384.1"/>
    </source>
</evidence>
<dbReference type="AlphaFoldDB" id="A0A498R4L9"/>
<evidence type="ECO:0000313" key="15">
    <source>
        <dbReference type="Proteomes" id="UP000277811"/>
    </source>
</evidence>
<organism evidence="14 15">
    <name type="scientific">Lucifera butyrica</name>
    <dbReference type="NCBI Taxonomy" id="1351585"/>
    <lineage>
        <taxon>Bacteria</taxon>
        <taxon>Bacillati</taxon>
        <taxon>Bacillota</taxon>
        <taxon>Negativicutes</taxon>
        <taxon>Veillonellales</taxon>
        <taxon>Veillonellaceae</taxon>
        <taxon>Lucifera</taxon>
    </lineage>
</organism>
<comment type="subunit">
    <text evidence="4 12">The complex is composed of two ATP-binding proteins (PstB), two transmembrane proteins (PstC and PstA) and a solute-binding protein (PstS).</text>
</comment>
<evidence type="ECO:0000256" key="8">
    <source>
        <dbReference type="ARBA" id="ARBA00022729"/>
    </source>
</evidence>
<accession>A0A498R4L9</accession>
<dbReference type="NCBIfam" id="TIGR02136">
    <property type="entry name" value="ptsS_2"/>
    <property type="match status" value="1"/>
</dbReference>
<evidence type="ECO:0000256" key="9">
    <source>
        <dbReference type="ARBA" id="ARBA00023136"/>
    </source>
</evidence>
<keyword evidence="10 12" id="KW-0564">Palmitate</keyword>
<dbReference type="PROSITE" id="PS51257">
    <property type="entry name" value="PROKAR_LIPOPROTEIN"/>
    <property type="match status" value="1"/>
</dbReference>
<dbReference type="GO" id="GO:0006817">
    <property type="term" value="P:phosphate ion transport"/>
    <property type="evidence" value="ECO:0007669"/>
    <property type="project" value="UniProtKB-UniRule"/>
</dbReference>
<dbReference type="InterPro" id="IPR050811">
    <property type="entry name" value="Phosphate_ABC_transporter"/>
</dbReference>
<dbReference type="GO" id="GO:0005886">
    <property type="term" value="C:plasma membrane"/>
    <property type="evidence" value="ECO:0007669"/>
    <property type="project" value="UniProtKB-SubCell"/>
</dbReference>
<evidence type="ECO:0000256" key="7">
    <source>
        <dbReference type="ARBA" id="ARBA00022592"/>
    </source>
</evidence>
<protein>
    <recommendedName>
        <fullName evidence="12">Phosphate-binding protein</fullName>
    </recommendedName>
</protein>
<evidence type="ECO:0000256" key="5">
    <source>
        <dbReference type="ARBA" id="ARBA00022448"/>
    </source>
</evidence>
<evidence type="ECO:0000256" key="4">
    <source>
        <dbReference type="ARBA" id="ARBA00011529"/>
    </source>
</evidence>
<dbReference type="FunFam" id="3.40.190.10:FF:000107">
    <property type="entry name" value="Phosphate ABC transporter, phosphate-binding protein"/>
    <property type="match status" value="1"/>
</dbReference>
<proteinExistence type="inferred from homology"/>
<comment type="subcellular location">
    <subcellularLocation>
        <location evidence="2 12">Cell membrane</location>
        <topology evidence="2 12">Lipid-anchor</topology>
    </subcellularLocation>
</comment>
<feature type="signal peptide" evidence="12">
    <location>
        <begin position="1"/>
        <end position="20"/>
    </location>
</feature>
<evidence type="ECO:0000256" key="6">
    <source>
        <dbReference type="ARBA" id="ARBA00022475"/>
    </source>
</evidence>
<name>A0A498R4L9_9FIRM</name>
<dbReference type="InterPro" id="IPR011862">
    <property type="entry name" value="Phos-bd"/>
</dbReference>
<dbReference type="CDD" id="cd13653">
    <property type="entry name" value="PBP2_phosphate_like_1"/>
    <property type="match status" value="1"/>
</dbReference>
<comment type="function">
    <text evidence="1">Part of the ABC transporter complex PstSACB involved in phosphate import.</text>
</comment>
<keyword evidence="8 12" id="KW-0732">Signal</keyword>
<keyword evidence="7 12" id="KW-0592">Phosphate transport</keyword>
<dbReference type="Gene3D" id="3.40.190.10">
    <property type="entry name" value="Periplasmic binding protein-like II"/>
    <property type="match status" value="2"/>
</dbReference>
<evidence type="ECO:0000256" key="10">
    <source>
        <dbReference type="ARBA" id="ARBA00023139"/>
    </source>
</evidence>
<dbReference type="PANTHER" id="PTHR30570:SF4">
    <property type="entry name" value="PHOSPHATE-BINDING PROTEIN PSTS 1"/>
    <property type="match status" value="1"/>
</dbReference>
<keyword evidence="9" id="KW-0472">Membrane</keyword>
<keyword evidence="5 12" id="KW-0813">Transport</keyword>
<reference evidence="14 15" key="1">
    <citation type="submission" date="2018-06" db="EMBL/GenBank/DDBJ databases">
        <authorList>
            <person name="Strepis N."/>
        </authorList>
    </citation>
    <scope>NUCLEOTIDE SEQUENCE [LARGE SCALE GENOMIC DNA]</scope>
    <source>
        <strain evidence="14">LUCI</strain>
    </source>
</reference>
<evidence type="ECO:0000256" key="3">
    <source>
        <dbReference type="ARBA" id="ARBA00008725"/>
    </source>
</evidence>
<comment type="similarity">
    <text evidence="3 12">Belongs to the PstS family.</text>
</comment>
<sequence length="294" mass="30774">MKFKQVLAISLMLVTVAAVAGCGGGGTQKANEGQKTQISGNITASGSTALQPLAEKAAQQFGQKNPNAKVIVQGGGSGTGLTQVAQGAVQIGDSDIFAEEKSGINAGELVDHKVCVVGFATVVNKKVTIDNLTHQQLLDIFTGKITNWKEVGGPDLKITIVNRPASSGTRATFKKYALKGAEEATGIGLQSDASGTVLKTVAETDGAVSYLALSYVNDSVKALKLDGVEPTVANITSGKYPIWSYEHMYTKGQPTGLTKDFLDYMGSDDVKPLIKQLGYIPNSDMKVSRTATSN</sequence>
<gene>
    <name evidence="14" type="ORF">LUCI_1615</name>
</gene>
<dbReference type="PANTHER" id="PTHR30570">
    <property type="entry name" value="PERIPLASMIC PHOSPHATE BINDING COMPONENT OF PHOSPHATE ABC TRANSPORTER"/>
    <property type="match status" value="1"/>
</dbReference>
<comment type="function">
    <text evidence="12">Involved in the system for phosphate transport across the cytoplasmic membrane.</text>
</comment>
<keyword evidence="15" id="KW-1185">Reference proteome</keyword>
<dbReference type="Pfam" id="PF12849">
    <property type="entry name" value="PBP_like_2"/>
    <property type="match status" value="1"/>
</dbReference>
<feature type="domain" description="PBP" evidence="13">
    <location>
        <begin position="35"/>
        <end position="268"/>
    </location>
</feature>